<dbReference type="RefSeq" id="WP_073388235.1">
    <property type="nucleotide sequence ID" value="NZ_FQVU01000002.1"/>
</dbReference>
<dbReference type="OrthoDB" id="5505369at2"/>
<protein>
    <submittedName>
        <fullName evidence="1">16S rRNA (Adenine(1408)-N(1))-methyltransferase</fullName>
    </submittedName>
</protein>
<evidence type="ECO:0000313" key="1">
    <source>
        <dbReference type="EMBL" id="SHG15889.1"/>
    </source>
</evidence>
<dbReference type="AlphaFoldDB" id="A0A1M5HIU3"/>
<dbReference type="SUPFAM" id="SSF53335">
    <property type="entry name" value="S-adenosyl-L-methionine-dependent methyltransferases"/>
    <property type="match status" value="1"/>
</dbReference>
<sequence length="219" mass="22930">MRQVIGKATRDLDAAAFAALREPYRELVVDLGTGDGKHVLAVARSRPDALVVGLDAGPDAMRRTAHRAAARPAKGGVPNAVFVWAAVEQLPGELHAVDEVHCLMPWGSLLRALVTPEPVVLRGVAASCRPGAPFLVTLNLHAWRPPVADVGGTPEPTPASVDDVLAPGYAAAGWMLSAADYLDDAQLTGLGTSWTKRLGSTREELAVLGLRGTIGQDGN</sequence>
<dbReference type="InterPro" id="IPR056262">
    <property type="entry name" value="NpmA"/>
</dbReference>
<dbReference type="Pfam" id="PF24675">
    <property type="entry name" value="NpmA"/>
    <property type="match status" value="1"/>
</dbReference>
<dbReference type="Gene3D" id="3.40.50.150">
    <property type="entry name" value="Vaccinia Virus protein VP39"/>
    <property type="match status" value="1"/>
</dbReference>
<proteinExistence type="predicted"/>
<dbReference type="GO" id="GO:0032259">
    <property type="term" value="P:methylation"/>
    <property type="evidence" value="ECO:0007669"/>
    <property type="project" value="UniProtKB-KW"/>
</dbReference>
<dbReference type="EMBL" id="FQVU01000002">
    <property type="protein sequence ID" value="SHG15889.1"/>
    <property type="molecule type" value="Genomic_DNA"/>
</dbReference>
<dbReference type="InterPro" id="IPR029063">
    <property type="entry name" value="SAM-dependent_MTases_sf"/>
</dbReference>
<organism evidence="1 2">
    <name type="scientific">Jatrophihabitans endophyticus</name>
    <dbReference type="NCBI Taxonomy" id="1206085"/>
    <lineage>
        <taxon>Bacteria</taxon>
        <taxon>Bacillati</taxon>
        <taxon>Actinomycetota</taxon>
        <taxon>Actinomycetes</taxon>
        <taxon>Jatrophihabitantales</taxon>
        <taxon>Jatrophihabitantaceae</taxon>
        <taxon>Jatrophihabitans</taxon>
    </lineage>
</organism>
<dbReference type="STRING" id="1206085.SAMN05443575_1536"/>
<keyword evidence="1" id="KW-0489">Methyltransferase</keyword>
<evidence type="ECO:0000313" key="2">
    <source>
        <dbReference type="Proteomes" id="UP000186132"/>
    </source>
</evidence>
<keyword evidence="1" id="KW-0808">Transferase</keyword>
<dbReference type="GO" id="GO:0008168">
    <property type="term" value="F:methyltransferase activity"/>
    <property type="evidence" value="ECO:0007669"/>
    <property type="project" value="UniProtKB-KW"/>
</dbReference>
<reference evidence="1 2" key="1">
    <citation type="submission" date="2016-11" db="EMBL/GenBank/DDBJ databases">
        <authorList>
            <person name="Jaros S."/>
            <person name="Januszkiewicz K."/>
            <person name="Wedrychowicz H."/>
        </authorList>
    </citation>
    <scope>NUCLEOTIDE SEQUENCE [LARGE SCALE GENOMIC DNA]</scope>
    <source>
        <strain evidence="1 2">DSM 45627</strain>
    </source>
</reference>
<accession>A0A1M5HIU3</accession>
<keyword evidence="2" id="KW-1185">Reference proteome</keyword>
<name>A0A1M5HIU3_9ACTN</name>
<dbReference type="Proteomes" id="UP000186132">
    <property type="component" value="Unassembled WGS sequence"/>
</dbReference>
<gene>
    <name evidence="1" type="ORF">SAMN05443575_1536</name>
</gene>